<dbReference type="Proteomes" id="UP000595197">
    <property type="component" value="Plasmid pTT6-2"/>
</dbReference>
<protein>
    <submittedName>
        <fullName evidence="3">Site-specific integrase</fullName>
    </submittedName>
</protein>
<keyword evidence="4" id="KW-1185">Reference proteome</keyword>
<dbReference type="Pfam" id="PF00589">
    <property type="entry name" value="Phage_integrase"/>
    <property type="match status" value="1"/>
</dbReference>
<dbReference type="SUPFAM" id="SSF56349">
    <property type="entry name" value="DNA breaking-rejoining enzymes"/>
    <property type="match status" value="1"/>
</dbReference>
<accession>A0ABX7BGP1</accession>
<geneLocation type="plasmid" evidence="3 4">
    <name>pTT6-2</name>
</geneLocation>
<dbReference type="CDD" id="cd00397">
    <property type="entry name" value="DNA_BRE_C"/>
    <property type="match status" value="1"/>
</dbReference>
<name>A0ABX7BGP1_9PROT</name>
<dbReference type="InterPro" id="IPR002104">
    <property type="entry name" value="Integrase_catalytic"/>
</dbReference>
<dbReference type="RefSeq" id="WP_201082907.1">
    <property type="nucleotide sequence ID" value="NZ_CP067422.1"/>
</dbReference>
<evidence type="ECO:0000259" key="2">
    <source>
        <dbReference type="PROSITE" id="PS51898"/>
    </source>
</evidence>
<evidence type="ECO:0000256" key="1">
    <source>
        <dbReference type="ARBA" id="ARBA00023172"/>
    </source>
</evidence>
<keyword evidence="3" id="KW-0614">Plasmid</keyword>
<evidence type="ECO:0000313" key="3">
    <source>
        <dbReference type="EMBL" id="QQP93373.1"/>
    </source>
</evidence>
<feature type="domain" description="Tyr recombinase" evidence="2">
    <location>
        <begin position="7"/>
        <end position="208"/>
    </location>
</feature>
<evidence type="ECO:0000313" key="4">
    <source>
        <dbReference type="Proteomes" id="UP000595197"/>
    </source>
</evidence>
<dbReference type="PROSITE" id="PS51898">
    <property type="entry name" value="TYR_RECOMBINASE"/>
    <property type="match status" value="1"/>
</dbReference>
<dbReference type="EMBL" id="CP067422">
    <property type="protein sequence ID" value="QQP93373.1"/>
    <property type="molecule type" value="Genomic_DNA"/>
</dbReference>
<sequence>MTESPGRRAELLTDAQVRDCLRWCGDRRRYPHRDRVAVLLSVRAGLRAMEIARLRRAHVMTAGGDIGDEIVLEDGICRKGAGRIIPMHRDLRAHVVTLFGTVPGGPPDPLILSERAMRRNPEDPDDTRPVCMAPNSIVLMFRQMYGELGLTGFSSHSGRRTFITSAARLITRAGGSLRDVQQLAGHTSLASTQTYVDGSDEAKRRVIELL</sequence>
<proteinExistence type="predicted"/>
<gene>
    <name evidence="3" type="ORF">IGS68_32610</name>
</gene>
<dbReference type="InterPro" id="IPR011010">
    <property type="entry name" value="DNA_brk_join_enz"/>
</dbReference>
<reference evidence="3" key="1">
    <citation type="submission" date="2021-02" db="EMBL/GenBank/DDBJ databases">
        <title>Skermanella TT6 skin isolate.</title>
        <authorList>
            <person name="Lee K."/>
            <person name="Ganzorig M."/>
        </authorList>
    </citation>
    <scope>NUCLEOTIDE SEQUENCE</scope>
    <source>
        <strain evidence="3">TT6</strain>
    </source>
</reference>
<keyword evidence="1" id="KW-0233">DNA recombination</keyword>
<organism evidence="3 4">
    <name type="scientific">Skermanella cutis</name>
    <dbReference type="NCBI Taxonomy" id="2775420"/>
    <lineage>
        <taxon>Bacteria</taxon>
        <taxon>Pseudomonadati</taxon>
        <taxon>Pseudomonadota</taxon>
        <taxon>Alphaproteobacteria</taxon>
        <taxon>Rhodospirillales</taxon>
        <taxon>Azospirillaceae</taxon>
        <taxon>Skermanella</taxon>
    </lineage>
</organism>
<dbReference type="InterPro" id="IPR013762">
    <property type="entry name" value="Integrase-like_cat_sf"/>
</dbReference>
<dbReference type="Gene3D" id="1.10.443.10">
    <property type="entry name" value="Intergrase catalytic core"/>
    <property type="match status" value="1"/>
</dbReference>